<accession>A0ABS9XUU4</accession>
<feature type="signal peptide" evidence="2">
    <location>
        <begin position="1"/>
        <end position="21"/>
    </location>
</feature>
<evidence type="ECO:0000313" key="3">
    <source>
        <dbReference type="EMBL" id="MCI3245834.1"/>
    </source>
</evidence>
<evidence type="ECO:0000256" key="1">
    <source>
        <dbReference type="SAM" id="MobiDB-lite"/>
    </source>
</evidence>
<dbReference type="Proteomes" id="UP001165270">
    <property type="component" value="Unassembled WGS sequence"/>
</dbReference>
<feature type="compositionally biased region" description="Low complexity" evidence="1">
    <location>
        <begin position="45"/>
        <end position="62"/>
    </location>
</feature>
<comment type="caution">
    <text evidence="3">The sequence shown here is derived from an EMBL/GenBank/DDBJ whole genome shotgun (WGS) entry which is preliminary data.</text>
</comment>
<dbReference type="PROSITE" id="PS51257">
    <property type="entry name" value="PROKAR_LIPOPROTEIN"/>
    <property type="match status" value="1"/>
</dbReference>
<evidence type="ECO:0000313" key="4">
    <source>
        <dbReference type="Proteomes" id="UP001165270"/>
    </source>
</evidence>
<gene>
    <name evidence="3" type="ORF">MQN93_39670</name>
</gene>
<organism evidence="3 4">
    <name type="scientific">Streptomyces spinosisporus</name>
    <dbReference type="NCBI Taxonomy" id="2927582"/>
    <lineage>
        <taxon>Bacteria</taxon>
        <taxon>Bacillati</taxon>
        <taxon>Actinomycetota</taxon>
        <taxon>Actinomycetes</taxon>
        <taxon>Kitasatosporales</taxon>
        <taxon>Streptomycetaceae</taxon>
        <taxon>Streptomyces</taxon>
    </lineage>
</organism>
<keyword evidence="2" id="KW-0732">Signal</keyword>
<feature type="region of interest" description="Disordered" evidence="1">
    <location>
        <begin position="31"/>
        <end position="62"/>
    </location>
</feature>
<dbReference type="RefSeq" id="WP_016437509.1">
    <property type="nucleotide sequence ID" value="NZ_JALDAX010000025.1"/>
</dbReference>
<name>A0ABS9XUU4_9ACTN</name>
<evidence type="ECO:0000256" key="2">
    <source>
        <dbReference type="SAM" id="SignalP"/>
    </source>
</evidence>
<sequence>MSAPPTRTRARLLLAATAALAALVLTACRDGEGLRDEGPSSLNTPAAQSAPAAGAAPSPQAP</sequence>
<dbReference type="EMBL" id="JALDAX010000025">
    <property type="protein sequence ID" value="MCI3245834.1"/>
    <property type="molecule type" value="Genomic_DNA"/>
</dbReference>
<reference evidence="3" key="1">
    <citation type="submission" date="2022-03" db="EMBL/GenBank/DDBJ databases">
        <title>Streptomyces 7R015 and 7R016 isolated from Barleria lupulina in Thailand.</title>
        <authorList>
            <person name="Kanchanasin P."/>
            <person name="Phongsopitanun W."/>
            <person name="Tanasupawat S."/>
        </authorList>
    </citation>
    <scope>NUCLEOTIDE SEQUENCE</scope>
    <source>
        <strain evidence="3">7R016</strain>
    </source>
</reference>
<proteinExistence type="predicted"/>
<feature type="chain" id="PRO_5046077998" evidence="2">
    <location>
        <begin position="22"/>
        <end position="62"/>
    </location>
</feature>
<protein>
    <submittedName>
        <fullName evidence="3">Uncharacterized protein</fullName>
    </submittedName>
</protein>
<keyword evidence="4" id="KW-1185">Reference proteome</keyword>